<evidence type="ECO:0000256" key="1">
    <source>
        <dbReference type="SAM" id="MobiDB-lite"/>
    </source>
</evidence>
<dbReference type="AlphaFoldDB" id="A0ABD3RCJ8"/>
<feature type="compositionally biased region" description="Low complexity" evidence="1">
    <location>
        <begin position="76"/>
        <end position="97"/>
    </location>
</feature>
<evidence type="ECO:0000313" key="2">
    <source>
        <dbReference type="EMBL" id="KAL3810707.1"/>
    </source>
</evidence>
<gene>
    <name evidence="2" type="ORF">ACHAXA_009989</name>
</gene>
<keyword evidence="3" id="KW-1185">Reference proteome</keyword>
<name>A0ABD3RCJ8_9STRA</name>
<dbReference type="Proteomes" id="UP001530377">
    <property type="component" value="Unassembled WGS sequence"/>
</dbReference>
<organism evidence="2 3">
    <name type="scientific">Cyclostephanos tholiformis</name>
    <dbReference type="NCBI Taxonomy" id="382380"/>
    <lineage>
        <taxon>Eukaryota</taxon>
        <taxon>Sar</taxon>
        <taxon>Stramenopiles</taxon>
        <taxon>Ochrophyta</taxon>
        <taxon>Bacillariophyta</taxon>
        <taxon>Coscinodiscophyceae</taxon>
        <taxon>Thalassiosirophycidae</taxon>
        <taxon>Stephanodiscales</taxon>
        <taxon>Stephanodiscaceae</taxon>
        <taxon>Cyclostephanos</taxon>
    </lineage>
</organism>
<dbReference type="EMBL" id="JALLPB020000310">
    <property type="protein sequence ID" value="KAL3810707.1"/>
    <property type="molecule type" value="Genomic_DNA"/>
</dbReference>
<comment type="caution">
    <text evidence="2">The sequence shown here is derived from an EMBL/GenBank/DDBJ whole genome shotgun (WGS) entry which is preliminary data.</text>
</comment>
<accession>A0ABD3RCJ8</accession>
<reference evidence="2 3" key="1">
    <citation type="submission" date="2024-10" db="EMBL/GenBank/DDBJ databases">
        <title>Updated reference genomes for cyclostephanoid diatoms.</title>
        <authorList>
            <person name="Roberts W.R."/>
            <person name="Alverson A.J."/>
        </authorList>
    </citation>
    <scope>NUCLEOTIDE SEQUENCE [LARGE SCALE GENOMIC DNA]</scope>
    <source>
        <strain evidence="2 3">AJA228-03</strain>
    </source>
</reference>
<protein>
    <submittedName>
        <fullName evidence="2">Uncharacterized protein</fullName>
    </submittedName>
</protein>
<sequence>MSLPPNLEDSDPELAMSGVERLSCRGSALYQPILKAQGISRRCSGDSVPAQIGNSHKSVHFPAPERVRPPLGRIGLTSSSLTSSSTGLTASTSTSSRGESRRGRPSRLTPLTSPSRSNCVTRAAPSTFNSSRMAHSTYFLD</sequence>
<proteinExistence type="predicted"/>
<feature type="region of interest" description="Disordered" evidence="1">
    <location>
        <begin position="40"/>
        <end position="124"/>
    </location>
</feature>
<evidence type="ECO:0000313" key="3">
    <source>
        <dbReference type="Proteomes" id="UP001530377"/>
    </source>
</evidence>
<feature type="compositionally biased region" description="Polar residues" evidence="1">
    <location>
        <begin position="109"/>
        <end position="124"/>
    </location>
</feature>